<protein>
    <submittedName>
        <fullName evidence="2">Uncharacterized protein</fullName>
    </submittedName>
</protein>
<keyword evidence="1" id="KW-0472">Membrane</keyword>
<keyword evidence="1" id="KW-0812">Transmembrane</keyword>
<accession>B9XDH5</accession>
<dbReference type="Proteomes" id="UP000003688">
    <property type="component" value="Unassembled WGS sequence"/>
</dbReference>
<feature type="transmembrane region" description="Helical" evidence="1">
    <location>
        <begin position="27"/>
        <end position="48"/>
    </location>
</feature>
<gene>
    <name evidence="2" type="ORF">Cflav_PD6396</name>
</gene>
<organism evidence="2 3">
    <name type="scientific">Pedosphaera parvula (strain Ellin514)</name>
    <dbReference type="NCBI Taxonomy" id="320771"/>
    <lineage>
        <taxon>Bacteria</taxon>
        <taxon>Pseudomonadati</taxon>
        <taxon>Verrucomicrobiota</taxon>
        <taxon>Pedosphaerae</taxon>
        <taxon>Pedosphaerales</taxon>
        <taxon>Pedosphaeraceae</taxon>
        <taxon>Pedosphaera</taxon>
    </lineage>
</organism>
<dbReference type="EMBL" id="ABOX02000006">
    <property type="protein sequence ID" value="EEF62121.1"/>
    <property type="molecule type" value="Genomic_DNA"/>
</dbReference>
<keyword evidence="1" id="KW-1133">Transmembrane helix</keyword>
<sequence length="49" mass="5117">MESQIASALGTMNWIGSQGRSGKRRSAFPTFQLIAGAGIASLVAYASWA</sequence>
<dbReference type="STRING" id="320771.Cflav_PD6396"/>
<comment type="caution">
    <text evidence="2">The sequence shown here is derived from an EMBL/GenBank/DDBJ whole genome shotgun (WGS) entry which is preliminary data.</text>
</comment>
<evidence type="ECO:0000256" key="1">
    <source>
        <dbReference type="SAM" id="Phobius"/>
    </source>
</evidence>
<evidence type="ECO:0000313" key="2">
    <source>
        <dbReference type="EMBL" id="EEF62121.1"/>
    </source>
</evidence>
<name>B9XDH5_PEDPL</name>
<evidence type="ECO:0000313" key="3">
    <source>
        <dbReference type="Proteomes" id="UP000003688"/>
    </source>
</evidence>
<dbReference type="AlphaFoldDB" id="B9XDH5"/>
<reference evidence="2 3" key="1">
    <citation type="journal article" date="2011" name="J. Bacteriol.">
        <title>Genome sequence of 'Pedosphaera parvula' Ellin514, an aerobic Verrucomicrobial isolate from pasture soil.</title>
        <authorList>
            <person name="Kant R."/>
            <person name="van Passel M.W."/>
            <person name="Sangwan P."/>
            <person name="Palva A."/>
            <person name="Lucas S."/>
            <person name="Copeland A."/>
            <person name="Lapidus A."/>
            <person name="Glavina Del Rio T."/>
            <person name="Dalin E."/>
            <person name="Tice H."/>
            <person name="Bruce D."/>
            <person name="Goodwin L."/>
            <person name="Pitluck S."/>
            <person name="Chertkov O."/>
            <person name="Larimer F.W."/>
            <person name="Land M.L."/>
            <person name="Hauser L."/>
            <person name="Brettin T.S."/>
            <person name="Detter J.C."/>
            <person name="Han S."/>
            <person name="de Vos W.M."/>
            <person name="Janssen P.H."/>
            <person name="Smidt H."/>
        </authorList>
    </citation>
    <scope>NUCLEOTIDE SEQUENCE [LARGE SCALE GENOMIC DNA]</scope>
    <source>
        <strain evidence="2 3">Ellin514</strain>
    </source>
</reference>
<keyword evidence="3" id="KW-1185">Reference proteome</keyword>
<proteinExistence type="predicted"/>